<feature type="domain" description="CusB-like beta-barrel" evidence="5">
    <location>
        <begin position="252"/>
        <end position="319"/>
    </location>
</feature>
<dbReference type="SUPFAM" id="SSF111369">
    <property type="entry name" value="HlyD-like secretion proteins"/>
    <property type="match status" value="1"/>
</dbReference>
<dbReference type="Gene3D" id="2.40.30.170">
    <property type="match status" value="1"/>
</dbReference>
<gene>
    <name evidence="7" type="ORF">SAMN05421770_10964</name>
</gene>
<comment type="subcellular location">
    <subcellularLocation>
        <location evidence="1">Cell envelope</location>
    </subcellularLocation>
</comment>
<dbReference type="InterPro" id="IPR058625">
    <property type="entry name" value="MdtA-like_BSH"/>
</dbReference>
<keyword evidence="3" id="KW-0813">Transport</keyword>
<proteinExistence type="inferred from homology"/>
<dbReference type="PROSITE" id="PS51257">
    <property type="entry name" value="PROKAR_LIPOPROTEIN"/>
    <property type="match status" value="1"/>
</dbReference>
<evidence type="ECO:0000259" key="5">
    <source>
        <dbReference type="Pfam" id="PF25954"/>
    </source>
</evidence>
<dbReference type="Gene3D" id="2.40.50.100">
    <property type="match status" value="1"/>
</dbReference>
<evidence type="ECO:0000256" key="3">
    <source>
        <dbReference type="ARBA" id="ARBA00022448"/>
    </source>
</evidence>
<sequence length="406" mass="42352">MILMHPRQRRSGPITLALVCLGVVACKSAPPAPVTAITVPVAVVGRADLANDLTVTAEFTPYQSVDVMAKVAGFVKAINVDIGDHVQAGQVLATLDVPELQDETAKTRAALLAAAANIATAKSNIAHAQAGANMAHLSYTRIAGVAKSEPGLVPRQEIDLAQARDLEAAAALASAQSGLQAAEQGDAQAIAERDRASAMLRYATIRAPFAGVVTHRYANTGSMIQAGTASQTQAMPLVQLAEDRTLRLLLPVPVTAVAGIHAGQPVDIVVNSLGTTLKGTVTRFAEDVQMATRTMTTEVDVPNKDGKLLPGMYAEVHLHLADRPNALSAPLDAVDGLGSASQHVDIVRDGHVHIVAVTTGLQTPDRVEILSGLREGDQLVVGRRTGLAEDQAVDPRIAAYDAPAKK</sequence>
<dbReference type="Pfam" id="PF25917">
    <property type="entry name" value="BSH_RND"/>
    <property type="match status" value="1"/>
</dbReference>
<dbReference type="Pfam" id="PF25954">
    <property type="entry name" value="Beta-barrel_RND_2"/>
    <property type="match status" value="1"/>
</dbReference>
<dbReference type="InterPro" id="IPR058792">
    <property type="entry name" value="Beta-barrel_RND_2"/>
</dbReference>
<feature type="domain" description="Multidrug resistance protein MdtA-like C-terminal permuted SH3" evidence="6">
    <location>
        <begin position="325"/>
        <end position="383"/>
    </location>
</feature>
<dbReference type="PANTHER" id="PTHR30469">
    <property type="entry name" value="MULTIDRUG RESISTANCE PROTEIN MDTA"/>
    <property type="match status" value="1"/>
</dbReference>
<keyword evidence="8" id="KW-1185">Reference proteome</keyword>
<feature type="domain" description="Multidrug resistance protein MdtA-like barrel-sandwich hybrid" evidence="4">
    <location>
        <begin position="64"/>
        <end position="231"/>
    </location>
</feature>
<evidence type="ECO:0000256" key="1">
    <source>
        <dbReference type="ARBA" id="ARBA00004196"/>
    </source>
</evidence>
<organism evidence="7 8">
    <name type="scientific">Granulicella rosea</name>
    <dbReference type="NCBI Taxonomy" id="474952"/>
    <lineage>
        <taxon>Bacteria</taxon>
        <taxon>Pseudomonadati</taxon>
        <taxon>Acidobacteriota</taxon>
        <taxon>Terriglobia</taxon>
        <taxon>Terriglobales</taxon>
        <taxon>Acidobacteriaceae</taxon>
        <taxon>Granulicella</taxon>
    </lineage>
</organism>
<dbReference type="EMBL" id="FZOU01000009">
    <property type="protein sequence ID" value="SNT36852.1"/>
    <property type="molecule type" value="Genomic_DNA"/>
</dbReference>
<comment type="similarity">
    <text evidence="2">Belongs to the membrane fusion protein (MFP) (TC 8.A.1) family.</text>
</comment>
<dbReference type="Proteomes" id="UP000198356">
    <property type="component" value="Unassembled WGS sequence"/>
</dbReference>
<dbReference type="InterPro" id="IPR006143">
    <property type="entry name" value="RND_pump_MFP"/>
</dbReference>
<dbReference type="Pfam" id="PF25967">
    <property type="entry name" value="RND-MFP_C"/>
    <property type="match status" value="1"/>
</dbReference>
<dbReference type="Gene3D" id="1.10.287.470">
    <property type="entry name" value="Helix hairpin bin"/>
    <property type="match status" value="1"/>
</dbReference>
<dbReference type="Gene3D" id="2.40.420.20">
    <property type="match status" value="1"/>
</dbReference>
<evidence type="ECO:0000313" key="7">
    <source>
        <dbReference type="EMBL" id="SNT36852.1"/>
    </source>
</evidence>
<evidence type="ECO:0000259" key="4">
    <source>
        <dbReference type="Pfam" id="PF25917"/>
    </source>
</evidence>
<dbReference type="AlphaFoldDB" id="A0A239M3M3"/>
<protein>
    <submittedName>
        <fullName evidence="7">RND family efflux transporter, MFP subunit</fullName>
    </submittedName>
</protein>
<accession>A0A239M3M3</accession>
<dbReference type="GO" id="GO:1990281">
    <property type="term" value="C:efflux pump complex"/>
    <property type="evidence" value="ECO:0007669"/>
    <property type="project" value="TreeGrafter"/>
</dbReference>
<dbReference type="PANTHER" id="PTHR30469:SF37">
    <property type="entry name" value="RAGD PROTEIN"/>
    <property type="match status" value="1"/>
</dbReference>
<dbReference type="InterPro" id="IPR058627">
    <property type="entry name" value="MdtA-like_C"/>
</dbReference>
<dbReference type="GO" id="GO:0015562">
    <property type="term" value="F:efflux transmembrane transporter activity"/>
    <property type="evidence" value="ECO:0007669"/>
    <property type="project" value="TreeGrafter"/>
</dbReference>
<evidence type="ECO:0000259" key="6">
    <source>
        <dbReference type="Pfam" id="PF25967"/>
    </source>
</evidence>
<dbReference type="NCBIfam" id="TIGR01730">
    <property type="entry name" value="RND_mfp"/>
    <property type="match status" value="1"/>
</dbReference>
<reference evidence="7 8" key="1">
    <citation type="submission" date="2017-06" db="EMBL/GenBank/DDBJ databases">
        <authorList>
            <person name="Kim H.J."/>
            <person name="Triplett B.A."/>
        </authorList>
    </citation>
    <scope>NUCLEOTIDE SEQUENCE [LARGE SCALE GENOMIC DNA]</scope>
    <source>
        <strain evidence="7 8">DSM 18704</strain>
    </source>
</reference>
<evidence type="ECO:0000313" key="8">
    <source>
        <dbReference type="Proteomes" id="UP000198356"/>
    </source>
</evidence>
<name>A0A239M3M3_9BACT</name>
<evidence type="ECO:0000256" key="2">
    <source>
        <dbReference type="ARBA" id="ARBA00009477"/>
    </source>
</evidence>